<organism evidence="1 2">
    <name type="scientific">Acrasis kona</name>
    <dbReference type="NCBI Taxonomy" id="1008807"/>
    <lineage>
        <taxon>Eukaryota</taxon>
        <taxon>Discoba</taxon>
        <taxon>Heterolobosea</taxon>
        <taxon>Tetramitia</taxon>
        <taxon>Eutetramitia</taxon>
        <taxon>Acrasidae</taxon>
        <taxon>Acrasis</taxon>
    </lineage>
</organism>
<accession>A0AAW2ZGB5</accession>
<evidence type="ECO:0000313" key="2">
    <source>
        <dbReference type="Proteomes" id="UP001431209"/>
    </source>
</evidence>
<dbReference type="Proteomes" id="UP001431209">
    <property type="component" value="Unassembled WGS sequence"/>
</dbReference>
<evidence type="ECO:0000313" key="1">
    <source>
        <dbReference type="EMBL" id="KAL0488480.1"/>
    </source>
</evidence>
<proteinExistence type="predicted"/>
<dbReference type="Gene3D" id="2.60.120.260">
    <property type="entry name" value="Galactose-binding domain-like"/>
    <property type="match status" value="1"/>
</dbReference>
<gene>
    <name evidence="1" type="ORF">AKO1_015652</name>
</gene>
<dbReference type="SUPFAM" id="SSF49785">
    <property type="entry name" value="Galactose-binding domain-like"/>
    <property type="match status" value="1"/>
</dbReference>
<keyword evidence="2" id="KW-1185">Reference proteome</keyword>
<comment type="caution">
    <text evidence="1">The sequence shown here is derived from an EMBL/GenBank/DDBJ whole genome shotgun (WGS) entry which is preliminary data.</text>
</comment>
<sequence>MHPDIDKLRVSSVLNKNTKDFGGKFMLDGSGETCWNSDQGSPQDITITFKEAFMMSKIRIMFQGGFVGVNCEIWIQKQDEDCLLIHRPFYPLDNNHMQTFDLLEQSSITKLKIVFKDSTDFYGRITIYKLEIL</sequence>
<dbReference type="InterPro" id="IPR008979">
    <property type="entry name" value="Galactose-bd-like_sf"/>
</dbReference>
<protein>
    <submittedName>
        <fullName evidence="1">Nuclear receptor 2C2-associated protein</fullName>
    </submittedName>
</protein>
<dbReference type="AlphaFoldDB" id="A0AAW2ZGB5"/>
<name>A0AAW2ZGB5_9EUKA</name>
<reference evidence="1 2" key="1">
    <citation type="submission" date="2024-03" db="EMBL/GenBank/DDBJ databases">
        <title>The Acrasis kona genome and developmental transcriptomes reveal deep origins of eukaryotic multicellular pathways.</title>
        <authorList>
            <person name="Sheikh S."/>
            <person name="Fu C.-J."/>
            <person name="Brown M.W."/>
            <person name="Baldauf S.L."/>
        </authorList>
    </citation>
    <scope>NUCLEOTIDE SEQUENCE [LARGE SCALE GENOMIC DNA]</scope>
    <source>
        <strain evidence="1 2">ATCC MYA-3509</strain>
    </source>
</reference>
<dbReference type="EMBL" id="JAOPGA020001439">
    <property type="protein sequence ID" value="KAL0488480.1"/>
    <property type="molecule type" value="Genomic_DNA"/>
</dbReference>
<keyword evidence="1" id="KW-0675">Receptor</keyword>